<dbReference type="AlphaFoldDB" id="A0A4Y7JVW3"/>
<organism evidence="1 2">
    <name type="scientific">Papaver somniferum</name>
    <name type="common">Opium poppy</name>
    <dbReference type="NCBI Taxonomy" id="3469"/>
    <lineage>
        <taxon>Eukaryota</taxon>
        <taxon>Viridiplantae</taxon>
        <taxon>Streptophyta</taxon>
        <taxon>Embryophyta</taxon>
        <taxon>Tracheophyta</taxon>
        <taxon>Spermatophyta</taxon>
        <taxon>Magnoliopsida</taxon>
        <taxon>Ranunculales</taxon>
        <taxon>Papaveraceae</taxon>
        <taxon>Papaveroideae</taxon>
        <taxon>Papaver</taxon>
    </lineage>
</organism>
<name>A0A4Y7JVW3_PAPSO</name>
<accession>A0A4Y7JVW3</accession>
<gene>
    <name evidence="1" type="ORF">C5167_025964</name>
</gene>
<keyword evidence="2" id="KW-1185">Reference proteome</keyword>
<dbReference type="Proteomes" id="UP000316621">
    <property type="component" value="Chromosome 5"/>
</dbReference>
<dbReference type="EMBL" id="CM010719">
    <property type="protein sequence ID" value="RZC64192.1"/>
    <property type="molecule type" value="Genomic_DNA"/>
</dbReference>
<dbReference type="Gramene" id="RZC64192">
    <property type="protein sequence ID" value="RZC64192"/>
    <property type="gene ID" value="C5167_025964"/>
</dbReference>
<sequence length="229" mass="25366">MELYIQVQLKHIEGCVEKRKVESEAGFETFVDITNDPVTEVFGDESNRSYCRGFSSTVTKKQTIQGKFGSSIAASAKANSFTPAGNEGVMDKIQEELSVLSKDVFSFMASQQNNANCQSRAKVPDIHYPVVQPGAAANTIPAEGEPQVRHVNRKRETVATGYVVTVLHGEICHGVSVNRDERKVWIEVVLDGHYHVHDAPQGPEKCFTLDDYVIGGFLIWPTNRLVLQL</sequence>
<proteinExistence type="predicted"/>
<evidence type="ECO:0000313" key="2">
    <source>
        <dbReference type="Proteomes" id="UP000316621"/>
    </source>
</evidence>
<dbReference type="STRING" id="3469.A0A4Y7JVW3"/>
<feature type="non-terminal residue" evidence="1">
    <location>
        <position position="229"/>
    </location>
</feature>
<evidence type="ECO:0000313" key="1">
    <source>
        <dbReference type="EMBL" id="RZC64192.1"/>
    </source>
</evidence>
<protein>
    <submittedName>
        <fullName evidence="1">Uncharacterized protein</fullName>
    </submittedName>
</protein>
<reference evidence="1 2" key="1">
    <citation type="journal article" date="2018" name="Science">
        <title>The opium poppy genome and morphinan production.</title>
        <authorList>
            <person name="Guo L."/>
            <person name="Winzer T."/>
            <person name="Yang X."/>
            <person name="Li Y."/>
            <person name="Ning Z."/>
            <person name="He Z."/>
            <person name="Teodor R."/>
            <person name="Lu Y."/>
            <person name="Bowser T.A."/>
            <person name="Graham I.A."/>
            <person name="Ye K."/>
        </authorList>
    </citation>
    <scope>NUCLEOTIDE SEQUENCE [LARGE SCALE GENOMIC DNA]</scope>
    <source>
        <strain evidence="2">cv. HN1</strain>
        <tissue evidence="1">Leaves</tissue>
    </source>
</reference>